<gene>
    <name evidence="2" type="ORF">METZ01_LOCUS453866</name>
</gene>
<sequence>MSKNGASQAFFKKDKNNSSIYHPTLNARGPWDPNSLHGRVIAGLIAYEVETNYSTRENFQDMQITRMTVDLFRLPPMAPLIIQSNIARSGRRIQVIDVQISTNHAEKGILEIARGSVVLLKRSAEPLGSVWSTPVWDIPAPNENMAMPNLVEERL</sequence>
<accession>A0A382ZZV0</accession>
<evidence type="ECO:0000259" key="1">
    <source>
        <dbReference type="Pfam" id="PF13622"/>
    </source>
</evidence>
<reference evidence="2" key="1">
    <citation type="submission" date="2018-05" db="EMBL/GenBank/DDBJ databases">
        <authorList>
            <person name="Lanie J.A."/>
            <person name="Ng W.-L."/>
            <person name="Kazmierczak K.M."/>
            <person name="Andrzejewski T.M."/>
            <person name="Davidsen T.M."/>
            <person name="Wayne K.J."/>
            <person name="Tettelin H."/>
            <person name="Glass J.I."/>
            <person name="Rusch D."/>
            <person name="Podicherti R."/>
            <person name="Tsui H.-C.T."/>
            <person name="Winkler M.E."/>
        </authorList>
    </citation>
    <scope>NUCLEOTIDE SEQUENCE</scope>
</reference>
<dbReference type="InterPro" id="IPR049449">
    <property type="entry name" value="TesB_ACOT8-like_N"/>
</dbReference>
<feature type="domain" description="Acyl-CoA thioesterase-like N-terminal HotDog" evidence="1">
    <location>
        <begin position="28"/>
        <end position="118"/>
    </location>
</feature>
<evidence type="ECO:0000313" key="2">
    <source>
        <dbReference type="EMBL" id="SVE01012.1"/>
    </source>
</evidence>
<feature type="non-terminal residue" evidence="2">
    <location>
        <position position="155"/>
    </location>
</feature>
<dbReference type="EMBL" id="UINC01188003">
    <property type="protein sequence ID" value="SVE01012.1"/>
    <property type="molecule type" value="Genomic_DNA"/>
</dbReference>
<dbReference type="Pfam" id="PF13622">
    <property type="entry name" value="4HBT_3"/>
    <property type="match status" value="1"/>
</dbReference>
<dbReference type="AlphaFoldDB" id="A0A382ZZV0"/>
<name>A0A382ZZV0_9ZZZZ</name>
<protein>
    <recommendedName>
        <fullName evidence="1">Acyl-CoA thioesterase-like N-terminal HotDog domain-containing protein</fullName>
    </recommendedName>
</protein>
<organism evidence="2">
    <name type="scientific">marine metagenome</name>
    <dbReference type="NCBI Taxonomy" id="408172"/>
    <lineage>
        <taxon>unclassified sequences</taxon>
        <taxon>metagenomes</taxon>
        <taxon>ecological metagenomes</taxon>
    </lineage>
</organism>
<proteinExistence type="predicted"/>